<feature type="transmembrane region" description="Helical" evidence="1">
    <location>
        <begin position="229"/>
        <end position="247"/>
    </location>
</feature>
<accession>A0A8J6EEE0</accession>
<evidence type="ECO:0000313" key="3">
    <source>
        <dbReference type="Proteomes" id="UP000770717"/>
    </source>
</evidence>
<dbReference type="Proteomes" id="UP000770717">
    <property type="component" value="Unassembled WGS sequence"/>
</dbReference>
<protein>
    <submittedName>
        <fullName evidence="2">Uncharacterized protein</fullName>
    </submittedName>
</protein>
<keyword evidence="1" id="KW-1133">Transmembrane helix</keyword>
<keyword evidence="3" id="KW-1185">Reference proteome</keyword>
<dbReference type="AlphaFoldDB" id="A0A8J6EEE0"/>
<dbReference type="EMBL" id="WNTK01001262">
    <property type="protein sequence ID" value="KAG9467648.1"/>
    <property type="molecule type" value="Genomic_DNA"/>
</dbReference>
<name>A0A8J6EEE0_ELECQ</name>
<evidence type="ECO:0000313" key="2">
    <source>
        <dbReference type="EMBL" id="KAG9467648.1"/>
    </source>
</evidence>
<sequence>MTNTAGPDDTVPTIPSNSGIACPVFTCIGSPCYTDESLAKTSAMSTCSTYCSILRHNDSAYESRCDEHCIHHLCNNTVQNGCTIQCCGSSSGCKAFLDSGNNGTMAMSTAAPTMPTTTSTAKPIVYSDKICRSFKCDGMDCFKNQAAAPTKRCQVGINNCELQKTMRNGAVSYEGGCSNTCSSSTKSCAAITNGNCFQECCNATKAACCMKLDGQVYFNTATLVRKGSILKIFTCAFLVIFISRFISSFV</sequence>
<organism evidence="2 3">
    <name type="scientific">Eleutherodactylus coqui</name>
    <name type="common">Puerto Rican coqui</name>
    <dbReference type="NCBI Taxonomy" id="57060"/>
    <lineage>
        <taxon>Eukaryota</taxon>
        <taxon>Metazoa</taxon>
        <taxon>Chordata</taxon>
        <taxon>Craniata</taxon>
        <taxon>Vertebrata</taxon>
        <taxon>Euteleostomi</taxon>
        <taxon>Amphibia</taxon>
        <taxon>Batrachia</taxon>
        <taxon>Anura</taxon>
        <taxon>Neobatrachia</taxon>
        <taxon>Hyloidea</taxon>
        <taxon>Eleutherodactylidae</taxon>
        <taxon>Eleutherodactylinae</taxon>
        <taxon>Eleutherodactylus</taxon>
        <taxon>Eleutherodactylus</taxon>
    </lineage>
</organism>
<gene>
    <name evidence="2" type="ORF">GDO78_014530</name>
</gene>
<proteinExistence type="predicted"/>
<keyword evidence="1" id="KW-0812">Transmembrane</keyword>
<evidence type="ECO:0000256" key="1">
    <source>
        <dbReference type="SAM" id="Phobius"/>
    </source>
</evidence>
<keyword evidence="1" id="KW-0472">Membrane</keyword>
<dbReference type="OrthoDB" id="9947586at2759"/>
<comment type="caution">
    <text evidence="2">The sequence shown here is derived from an EMBL/GenBank/DDBJ whole genome shotgun (WGS) entry which is preliminary data.</text>
</comment>
<reference evidence="2" key="1">
    <citation type="thesis" date="2020" institute="ProQuest LLC" country="789 East Eisenhower Parkway, Ann Arbor, MI, USA">
        <title>Comparative Genomics and Chromosome Evolution.</title>
        <authorList>
            <person name="Mudd A.B."/>
        </authorList>
    </citation>
    <scope>NUCLEOTIDE SEQUENCE</scope>
    <source>
        <strain evidence="2">HN-11 Male</strain>
        <tissue evidence="2">Kidney and liver</tissue>
    </source>
</reference>